<dbReference type="SUPFAM" id="SSF57987">
    <property type="entry name" value="Inovirus (filamentous phage) major coat protein"/>
    <property type="match status" value="1"/>
</dbReference>
<keyword evidence="1" id="KW-0472">Membrane</keyword>
<feature type="chain" id="PRO_5012399673" description="Methyltransferase" evidence="2">
    <location>
        <begin position="24"/>
        <end position="64"/>
    </location>
</feature>
<dbReference type="Proteomes" id="UP000197468">
    <property type="component" value="Unassembled WGS sequence"/>
</dbReference>
<protein>
    <recommendedName>
        <fullName evidence="5">Methyltransferase</fullName>
    </recommendedName>
</protein>
<dbReference type="RefSeq" id="WP_088388174.1">
    <property type="nucleotide sequence ID" value="NZ_NIOF01000019.1"/>
</dbReference>
<evidence type="ECO:0008006" key="5">
    <source>
        <dbReference type="Google" id="ProtNLM"/>
    </source>
</evidence>
<accession>A0A246IUD7</accession>
<proteinExistence type="predicted"/>
<evidence type="ECO:0000256" key="2">
    <source>
        <dbReference type="SAM" id="SignalP"/>
    </source>
</evidence>
<evidence type="ECO:0000313" key="4">
    <source>
        <dbReference type="Proteomes" id="UP000197468"/>
    </source>
</evidence>
<keyword evidence="1" id="KW-1133">Transmembrane helix</keyword>
<keyword evidence="2" id="KW-0732">Signal</keyword>
<organism evidence="3 4">
    <name type="scientific">Roseateles aquatilis</name>
    <dbReference type="NCBI Taxonomy" id="431061"/>
    <lineage>
        <taxon>Bacteria</taxon>
        <taxon>Pseudomonadati</taxon>
        <taxon>Pseudomonadota</taxon>
        <taxon>Betaproteobacteria</taxon>
        <taxon>Burkholderiales</taxon>
        <taxon>Sphaerotilaceae</taxon>
        <taxon>Roseateles</taxon>
    </lineage>
</organism>
<dbReference type="EMBL" id="NIOF01000019">
    <property type="protein sequence ID" value="OWQ83851.1"/>
    <property type="molecule type" value="Genomic_DNA"/>
</dbReference>
<sequence>MNKQIVRGLVVAGVLGASGMAHAASGDPDISAVTAAAASIAIVGVAVFAVKVGMRVWKWMAGAL</sequence>
<feature type="transmembrane region" description="Helical" evidence="1">
    <location>
        <begin position="33"/>
        <end position="50"/>
    </location>
</feature>
<dbReference type="AlphaFoldDB" id="A0A246IUD7"/>
<keyword evidence="1" id="KW-0812">Transmembrane</keyword>
<reference evidence="3 4" key="1">
    <citation type="journal article" date="2008" name="Int. J. Syst. Evol. Microbiol.">
        <title>Description of Roseateles aquatilis sp. nov. and Roseateles terrae sp. nov., in the class Betaproteobacteria, and emended description of the genus Roseateles.</title>
        <authorList>
            <person name="Gomila M."/>
            <person name="Bowien B."/>
            <person name="Falsen E."/>
            <person name="Moore E.R."/>
            <person name="Lalucat J."/>
        </authorList>
    </citation>
    <scope>NUCLEOTIDE SEQUENCE [LARGE SCALE GENOMIC DNA]</scope>
    <source>
        <strain evidence="3 4">CCUG 48205</strain>
    </source>
</reference>
<evidence type="ECO:0000256" key="1">
    <source>
        <dbReference type="SAM" id="Phobius"/>
    </source>
</evidence>
<comment type="caution">
    <text evidence="3">The sequence shown here is derived from an EMBL/GenBank/DDBJ whole genome shotgun (WGS) entry which is preliminary data.</text>
</comment>
<feature type="signal peptide" evidence="2">
    <location>
        <begin position="1"/>
        <end position="23"/>
    </location>
</feature>
<keyword evidence="4" id="KW-1185">Reference proteome</keyword>
<gene>
    <name evidence="3" type="ORF">CDN99_25640</name>
</gene>
<evidence type="ECO:0000313" key="3">
    <source>
        <dbReference type="EMBL" id="OWQ83851.1"/>
    </source>
</evidence>
<name>A0A246IUD7_9BURK</name>